<keyword evidence="1" id="KW-1133">Transmembrane helix</keyword>
<accession>Q5R189</accession>
<dbReference type="Proteomes" id="UP000001171">
    <property type="component" value="Chromosome"/>
</dbReference>
<sequence>MSSEQLRDEEEALRKQIRELTPEQRKEYFRLEGEQIKDPDTYAVLNWFIMAGLHHFYLGNTQRGLINLCVMLLGLVLLPFFPIVGIIVLLGIVIVELPQLFKSQQIVHAYNNNVMRELIHKVKSDNA</sequence>
<gene>
    <name evidence="2" type="ordered locus">IL2082</name>
</gene>
<dbReference type="eggNOG" id="ENOG5032TX4">
    <property type="taxonomic scope" value="Bacteria"/>
</dbReference>
<proteinExistence type="predicted"/>
<dbReference type="AlphaFoldDB" id="Q5R189"/>
<keyword evidence="3" id="KW-1185">Reference proteome</keyword>
<feature type="transmembrane region" description="Helical" evidence="1">
    <location>
        <begin position="41"/>
        <end position="58"/>
    </location>
</feature>
<keyword evidence="1" id="KW-0472">Membrane</keyword>
<organism evidence="2 3">
    <name type="scientific">Idiomarina loihiensis (strain ATCC BAA-735 / DSM 15497 / L2-TR)</name>
    <dbReference type="NCBI Taxonomy" id="283942"/>
    <lineage>
        <taxon>Bacteria</taxon>
        <taxon>Pseudomonadati</taxon>
        <taxon>Pseudomonadota</taxon>
        <taxon>Gammaproteobacteria</taxon>
        <taxon>Alteromonadales</taxon>
        <taxon>Idiomarinaceae</taxon>
        <taxon>Idiomarina</taxon>
    </lineage>
</organism>
<reference evidence="2 3" key="1">
    <citation type="journal article" date="2004" name="Proc. Natl. Acad. Sci. U.S.A.">
        <title>Genome sequence of the deep-sea gamma-proteobacterium Idiomarina loihiensis reveals amino acid fermentation as a source of carbon and energy.</title>
        <authorList>
            <person name="Hou S."/>
            <person name="Saw J.H."/>
            <person name="Lee K.S."/>
            <person name="Freitas T.A."/>
            <person name="Belisle C."/>
            <person name="Kawarabayasi Y."/>
            <person name="Donachie S.P."/>
            <person name="Pikina A."/>
            <person name="Galperin M.Y."/>
            <person name="Koonin E.V."/>
            <person name="Makarova K.S."/>
            <person name="Omelchenko M.V."/>
            <person name="Sorokin A."/>
            <person name="Wolf Y.I."/>
            <person name="Li Q.X."/>
            <person name="Keum Y.S."/>
            <person name="Campbell S."/>
            <person name="Denery J."/>
            <person name="Aizawa S."/>
            <person name="Shibata S."/>
            <person name="Malahoff A."/>
            <person name="Alam M."/>
        </authorList>
    </citation>
    <scope>NUCLEOTIDE SEQUENCE [LARGE SCALE GENOMIC DNA]</scope>
    <source>
        <strain evidence="3">ATCC BAA-735 / DSM 15497 / L2-TR</strain>
    </source>
</reference>
<name>Q5R189_IDILO</name>
<feature type="transmembrane region" description="Helical" evidence="1">
    <location>
        <begin position="65"/>
        <end position="95"/>
    </location>
</feature>
<dbReference type="EMBL" id="AE017340">
    <property type="protein sequence ID" value="AAV82914.1"/>
    <property type="molecule type" value="Genomic_DNA"/>
</dbReference>
<evidence type="ECO:0000313" key="2">
    <source>
        <dbReference type="EMBL" id="AAV82914.1"/>
    </source>
</evidence>
<dbReference type="OrthoDB" id="5768428at2"/>
<evidence type="ECO:0000313" key="3">
    <source>
        <dbReference type="Proteomes" id="UP000001171"/>
    </source>
</evidence>
<keyword evidence="1" id="KW-0812">Transmembrane</keyword>
<dbReference type="STRING" id="283942.IL2082"/>
<dbReference type="KEGG" id="ilo:IL2082"/>
<dbReference type="RefSeq" id="WP_011235310.1">
    <property type="nucleotide sequence ID" value="NC_006512.1"/>
</dbReference>
<protein>
    <submittedName>
        <fullName evidence="2">Predicted membrane protein</fullName>
    </submittedName>
</protein>
<dbReference type="HOGENOM" id="CLU_1967559_0_0_6"/>
<dbReference type="GeneID" id="41337271"/>
<evidence type="ECO:0000256" key="1">
    <source>
        <dbReference type="SAM" id="Phobius"/>
    </source>
</evidence>